<name>W2SIM5_NECAM</name>
<evidence type="ECO:0000313" key="3">
    <source>
        <dbReference type="Proteomes" id="UP000053676"/>
    </source>
</evidence>
<proteinExistence type="predicted"/>
<dbReference type="SUPFAM" id="SSF56436">
    <property type="entry name" value="C-type lectin-like"/>
    <property type="match status" value="1"/>
</dbReference>
<dbReference type="KEGG" id="nai:NECAME_15742"/>
<dbReference type="Proteomes" id="UP000053676">
    <property type="component" value="Unassembled WGS sequence"/>
</dbReference>
<dbReference type="InterPro" id="IPR016186">
    <property type="entry name" value="C-type_lectin-like/link_sf"/>
</dbReference>
<protein>
    <submittedName>
        <fullName evidence="2">Lectin C-type domain protein</fullName>
    </submittedName>
</protein>
<dbReference type="Gene3D" id="3.10.100.10">
    <property type="entry name" value="Mannose-Binding Protein A, subunit A"/>
    <property type="match status" value="1"/>
</dbReference>
<accession>W2SIM5</accession>
<evidence type="ECO:0000313" key="2">
    <source>
        <dbReference type="EMBL" id="ETN68602.1"/>
    </source>
</evidence>
<feature type="non-terminal residue" evidence="2">
    <location>
        <position position="1"/>
    </location>
</feature>
<evidence type="ECO:0000259" key="1">
    <source>
        <dbReference type="PROSITE" id="PS50041"/>
    </source>
</evidence>
<dbReference type="InterPro" id="IPR001304">
    <property type="entry name" value="C-type_lectin-like"/>
</dbReference>
<dbReference type="EMBL" id="KI669238">
    <property type="protein sequence ID" value="ETN68602.1"/>
    <property type="molecule type" value="Genomic_DNA"/>
</dbReference>
<dbReference type="AlphaFoldDB" id="W2SIM5"/>
<reference evidence="3" key="1">
    <citation type="journal article" date="2014" name="Nat. Genet.">
        <title>Genome of the human hookworm Necator americanus.</title>
        <authorList>
            <person name="Tang Y.T."/>
            <person name="Gao X."/>
            <person name="Rosa B.A."/>
            <person name="Abubucker S."/>
            <person name="Hallsworth-Pepin K."/>
            <person name="Martin J."/>
            <person name="Tyagi R."/>
            <person name="Heizer E."/>
            <person name="Zhang X."/>
            <person name="Bhonagiri-Palsikar V."/>
            <person name="Minx P."/>
            <person name="Warren W.C."/>
            <person name="Wang Q."/>
            <person name="Zhan B."/>
            <person name="Hotez P.J."/>
            <person name="Sternberg P.W."/>
            <person name="Dougall A."/>
            <person name="Gaze S.T."/>
            <person name="Mulvenna J."/>
            <person name="Sotillo J."/>
            <person name="Ranganathan S."/>
            <person name="Rabelo E.M."/>
            <person name="Wilson R.K."/>
            <person name="Felgner P.L."/>
            <person name="Bethony J."/>
            <person name="Hawdon J.M."/>
            <person name="Gasser R.B."/>
            <person name="Loukas A."/>
            <person name="Mitreva M."/>
        </authorList>
    </citation>
    <scope>NUCLEOTIDE SEQUENCE [LARGE SCALE GENOMIC DNA]</scope>
</reference>
<dbReference type="OrthoDB" id="5829213at2759"/>
<dbReference type="PANTHER" id="PTHR31024">
    <property type="entry name" value="C-TYPE LECTIN"/>
    <property type="match status" value="1"/>
</dbReference>
<organism evidence="2 3">
    <name type="scientific">Necator americanus</name>
    <name type="common">Human hookworm</name>
    <dbReference type="NCBI Taxonomy" id="51031"/>
    <lineage>
        <taxon>Eukaryota</taxon>
        <taxon>Metazoa</taxon>
        <taxon>Ecdysozoa</taxon>
        <taxon>Nematoda</taxon>
        <taxon>Chromadorea</taxon>
        <taxon>Rhabditida</taxon>
        <taxon>Rhabditina</taxon>
        <taxon>Rhabditomorpha</taxon>
        <taxon>Strongyloidea</taxon>
        <taxon>Ancylostomatidae</taxon>
        <taxon>Bunostominae</taxon>
        <taxon>Necator</taxon>
    </lineage>
</organism>
<dbReference type="InterPro" id="IPR016187">
    <property type="entry name" value="CTDL_fold"/>
</dbReference>
<sequence>YVQVHGDPVPLLDTLASPGYTLTNRYSKLDSLDLIRLFCKANCFCPTNYKPYKMKDNIPYGGCYKISTLPAIQMLAQRSCNRHFNGSLAVVQSQDKADFLLNSDAIFLNKAQRTRNLNNGDFKAWAFGYPDSEQGDCVKMQRCDTCQGKVAWFNERCGRDLVYACQTTACSTDHYCPHLR</sequence>
<dbReference type="PROSITE" id="PS50041">
    <property type="entry name" value="C_TYPE_LECTIN_2"/>
    <property type="match status" value="1"/>
</dbReference>
<keyword evidence="3" id="KW-1185">Reference proteome</keyword>
<feature type="domain" description="C-type lectin" evidence="1">
    <location>
        <begin position="59"/>
        <end position="166"/>
    </location>
</feature>
<gene>
    <name evidence="2" type="ORF">NECAME_15742</name>
</gene>
<dbReference type="CDD" id="cd00037">
    <property type="entry name" value="CLECT"/>
    <property type="match status" value="1"/>
</dbReference>
<dbReference type="PANTHER" id="PTHR31024:SF3">
    <property type="entry name" value="C-TYPE LECTIN-RELATED"/>
    <property type="match status" value="1"/>
</dbReference>
<dbReference type="SMART" id="SM00034">
    <property type="entry name" value="CLECT"/>
    <property type="match status" value="1"/>
</dbReference>